<dbReference type="RefSeq" id="WP_207366702.1">
    <property type="nucleotide sequence ID" value="NZ_JAFMYV010000012.1"/>
</dbReference>
<organism evidence="1 2">
    <name type="scientific">Fibrella rubiginis</name>
    <dbReference type="NCBI Taxonomy" id="2817060"/>
    <lineage>
        <taxon>Bacteria</taxon>
        <taxon>Pseudomonadati</taxon>
        <taxon>Bacteroidota</taxon>
        <taxon>Cytophagia</taxon>
        <taxon>Cytophagales</taxon>
        <taxon>Spirosomataceae</taxon>
        <taxon>Fibrella</taxon>
    </lineage>
</organism>
<dbReference type="EMBL" id="JAFMYV010000012">
    <property type="protein sequence ID" value="MBO0939172.1"/>
    <property type="molecule type" value="Genomic_DNA"/>
</dbReference>
<dbReference type="AlphaFoldDB" id="A0A939K3E6"/>
<evidence type="ECO:0000313" key="2">
    <source>
        <dbReference type="Proteomes" id="UP000664034"/>
    </source>
</evidence>
<evidence type="ECO:0008006" key="3">
    <source>
        <dbReference type="Google" id="ProtNLM"/>
    </source>
</evidence>
<dbReference type="Proteomes" id="UP000664034">
    <property type="component" value="Unassembled WGS sequence"/>
</dbReference>
<sequence>MKNKALPIRFGILPLIFLFFLSNCATQYYQLRPVSGEVAQIDGRSVTKATADSLEVVASFEREDMEYMALDIELKNRTDRPLDIDPSNFRMVALDANKQPIVTPGMVDFKQAADPDYEAGKMGYKIQREETRLKRAKIMNTVLAVAVVAASVAAATSSSPRSRNGRDIANYYNTQNNLSLAYSALQMKRVIDYGTFADRMQRLDFEAYRWRQLALKRSVVQPGQSVRGFVYLPKAAKEAAFLNLTYPMPSGSAVEILFQQNLTKQRPQ</sequence>
<accession>A0A939K3E6</accession>
<name>A0A939K3E6_9BACT</name>
<reference evidence="1" key="1">
    <citation type="submission" date="2021-03" db="EMBL/GenBank/DDBJ databases">
        <title>Fibrella sp. HMF5335 genome sequencing and assembly.</title>
        <authorList>
            <person name="Kang H."/>
            <person name="Kim H."/>
            <person name="Bae S."/>
            <person name="Joh K."/>
        </authorList>
    </citation>
    <scope>NUCLEOTIDE SEQUENCE</scope>
    <source>
        <strain evidence="1">HMF5335</strain>
    </source>
</reference>
<keyword evidence="2" id="KW-1185">Reference proteome</keyword>
<proteinExistence type="predicted"/>
<comment type="caution">
    <text evidence="1">The sequence shown here is derived from an EMBL/GenBank/DDBJ whole genome shotgun (WGS) entry which is preliminary data.</text>
</comment>
<evidence type="ECO:0000313" key="1">
    <source>
        <dbReference type="EMBL" id="MBO0939172.1"/>
    </source>
</evidence>
<gene>
    <name evidence="1" type="ORF">J2I47_21635</name>
</gene>
<protein>
    <recommendedName>
        <fullName evidence="3">DUF4352 domain-containing protein</fullName>
    </recommendedName>
</protein>